<gene>
    <name evidence="2" type="ORF">Ani05nite_40010</name>
</gene>
<dbReference type="RefSeq" id="WP_203770275.1">
    <property type="nucleotide sequence ID" value="NZ_BAAAYJ010000026.1"/>
</dbReference>
<sequence length="151" mass="15406">MIRQLLAATTLLAGAGVLALPSPAAAAASCPAPSINPHSNVAGQGVDNYRMVARGTLGSRTLKLMAGVRPFDSKQYGWAEISGPTAGSDSVALQISNTGGTAPFTTCGYYTVDVAGTIGFSRAKPTSPLARVVFRACGRLSSGASSCTPWW</sequence>
<dbReference type="PROSITE" id="PS51257">
    <property type="entry name" value="PROKAR_LIPOPROTEIN"/>
    <property type="match status" value="1"/>
</dbReference>
<reference evidence="2" key="1">
    <citation type="submission" date="2021-01" db="EMBL/GenBank/DDBJ databases">
        <title>Whole genome shotgun sequence of Actinoplanes nipponensis NBRC 14063.</title>
        <authorList>
            <person name="Komaki H."/>
            <person name="Tamura T."/>
        </authorList>
    </citation>
    <scope>NUCLEOTIDE SEQUENCE</scope>
    <source>
        <strain evidence="2">NBRC 14063</strain>
    </source>
</reference>
<name>A0A919MN08_9ACTN</name>
<dbReference type="AlphaFoldDB" id="A0A919MN08"/>
<feature type="chain" id="PRO_5037410199" description="Secreted protein" evidence="1">
    <location>
        <begin position="27"/>
        <end position="151"/>
    </location>
</feature>
<dbReference type="Proteomes" id="UP000647172">
    <property type="component" value="Unassembled WGS sequence"/>
</dbReference>
<feature type="signal peptide" evidence="1">
    <location>
        <begin position="1"/>
        <end position="26"/>
    </location>
</feature>
<accession>A0A919MN08</accession>
<evidence type="ECO:0000256" key="1">
    <source>
        <dbReference type="SAM" id="SignalP"/>
    </source>
</evidence>
<proteinExistence type="predicted"/>
<organism evidence="2 3">
    <name type="scientific">Actinoplanes nipponensis</name>
    <dbReference type="NCBI Taxonomy" id="135950"/>
    <lineage>
        <taxon>Bacteria</taxon>
        <taxon>Bacillati</taxon>
        <taxon>Actinomycetota</taxon>
        <taxon>Actinomycetes</taxon>
        <taxon>Micromonosporales</taxon>
        <taxon>Micromonosporaceae</taxon>
        <taxon>Actinoplanes</taxon>
    </lineage>
</organism>
<dbReference type="EMBL" id="BOMQ01000049">
    <property type="protein sequence ID" value="GIE50467.1"/>
    <property type="molecule type" value="Genomic_DNA"/>
</dbReference>
<evidence type="ECO:0000313" key="2">
    <source>
        <dbReference type="EMBL" id="GIE50467.1"/>
    </source>
</evidence>
<keyword evidence="1" id="KW-0732">Signal</keyword>
<comment type="caution">
    <text evidence="2">The sequence shown here is derived from an EMBL/GenBank/DDBJ whole genome shotgun (WGS) entry which is preliminary data.</text>
</comment>
<keyword evidence="3" id="KW-1185">Reference proteome</keyword>
<protein>
    <recommendedName>
        <fullName evidence="4">Secreted protein</fullName>
    </recommendedName>
</protein>
<evidence type="ECO:0000313" key="3">
    <source>
        <dbReference type="Proteomes" id="UP000647172"/>
    </source>
</evidence>
<evidence type="ECO:0008006" key="4">
    <source>
        <dbReference type="Google" id="ProtNLM"/>
    </source>
</evidence>